<dbReference type="InterPro" id="IPR045462">
    <property type="entry name" value="aa-tRNA-synth_I_cd-bd"/>
</dbReference>
<dbReference type="GO" id="GO:0006424">
    <property type="term" value="P:glutamyl-tRNA aminoacylation"/>
    <property type="evidence" value="ECO:0007669"/>
    <property type="project" value="UniProtKB-UniRule"/>
</dbReference>
<evidence type="ECO:0000256" key="7">
    <source>
        <dbReference type="ARBA" id="ARBA00022840"/>
    </source>
</evidence>
<keyword evidence="7 10" id="KW-0067">ATP-binding</keyword>
<dbReference type="InterPro" id="IPR020058">
    <property type="entry name" value="Glu/Gln-tRNA-synth_Ib_cat-dom"/>
</dbReference>
<dbReference type="InterPro" id="IPR020751">
    <property type="entry name" value="aa-tRNA-synth_I_codon-bd_sub2"/>
</dbReference>
<keyword evidence="5 10" id="KW-0436">Ligase</keyword>
<evidence type="ECO:0000259" key="11">
    <source>
        <dbReference type="Pfam" id="PF00749"/>
    </source>
</evidence>
<dbReference type="InterPro" id="IPR033910">
    <property type="entry name" value="GluRS_core"/>
</dbReference>
<keyword evidence="14" id="KW-1185">Reference proteome</keyword>
<name>A0A0S4LZW8_9BURK</name>
<feature type="domain" description="Glutamyl/glutaminyl-tRNA synthetase class Ib catalytic" evidence="11">
    <location>
        <begin position="1"/>
        <end position="309"/>
    </location>
</feature>
<dbReference type="Gene3D" id="3.40.50.620">
    <property type="entry name" value="HUPs"/>
    <property type="match status" value="1"/>
</dbReference>
<dbReference type="CDD" id="cd00808">
    <property type="entry name" value="GluRS_core"/>
    <property type="match status" value="1"/>
</dbReference>
<proteinExistence type="inferred from homology"/>
<evidence type="ECO:0000256" key="1">
    <source>
        <dbReference type="ARBA" id="ARBA00004496"/>
    </source>
</evidence>
<dbReference type="HAMAP" id="MF_00022">
    <property type="entry name" value="Glu_tRNA_synth_type1"/>
    <property type="match status" value="1"/>
</dbReference>
<evidence type="ECO:0000256" key="9">
    <source>
        <dbReference type="ARBA" id="ARBA00023146"/>
    </source>
</evidence>
<feature type="short sequence motif" description="'KMSKS' region" evidence="10">
    <location>
        <begin position="241"/>
        <end position="245"/>
    </location>
</feature>
<dbReference type="Proteomes" id="UP000198651">
    <property type="component" value="Chromosome I"/>
</dbReference>
<comment type="similarity">
    <text evidence="2 10">Belongs to the class-I aminoacyl-tRNA synthetase family. Glutamate--tRNA ligase type 1 subfamily.</text>
</comment>
<dbReference type="InterPro" id="IPR004527">
    <property type="entry name" value="Glu-tRNA-ligase_bac/mito"/>
</dbReference>
<evidence type="ECO:0000256" key="10">
    <source>
        <dbReference type="HAMAP-Rule" id="MF_00022"/>
    </source>
</evidence>
<feature type="binding site" evidence="10">
    <location>
        <position position="244"/>
    </location>
    <ligand>
        <name>ATP</name>
        <dbReference type="ChEBI" id="CHEBI:30616"/>
    </ligand>
</feature>
<keyword evidence="6 10" id="KW-0547">Nucleotide-binding</keyword>
<evidence type="ECO:0000256" key="6">
    <source>
        <dbReference type="ARBA" id="ARBA00022741"/>
    </source>
</evidence>
<dbReference type="InterPro" id="IPR001412">
    <property type="entry name" value="aa-tRNA-synth_I_CS"/>
</dbReference>
<feature type="domain" description="Aminoacyl-tRNA synthetase class I anticodon-binding" evidence="12">
    <location>
        <begin position="331"/>
        <end position="462"/>
    </location>
</feature>
<evidence type="ECO:0000313" key="13">
    <source>
        <dbReference type="EMBL" id="CUT17038.1"/>
    </source>
</evidence>
<dbReference type="PANTHER" id="PTHR43311">
    <property type="entry name" value="GLUTAMATE--TRNA LIGASE"/>
    <property type="match status" value="1"/>
</dbReference>
<dbReference type="InterPro" id="IPR008925">
    <property type="entry name" value="aa_tRNA-synth_I_cd-bd_sf"/>
</dbReference>
<dbReference type="SUPFAM" id="SSF48163">
    <property type="entry name" value="An anticodon-binding domain of class I aminoacyl-tRNA synthetases"/>
    <property type="match status" value="1"/>
</dbReference>
<dbReference type="InterPro" id="IPR049940">
    <property type="entry name" value="GluQ/Sye"/>
</dbReference>
<evidence type="ECO:0000256" key="5">
    <source>
        <dbReference type="ARBA" id="ARBA00022598"/>
    </source>
</evidence>
<accession>A0A0S4LZW8</accession>
<feature type="short sequence motif" description="'HIGH' region" evidence="10">
    <location>
        <begin position="8"/>
        <end position="18"/>
    </location>
</feature>
<dbReference type="RefSeq" id="WP_092342626.1">
    <property type="nucleotide sequence ID" value="NZ_FLSL01000087.1"/>
</dbReference>
<evidence type="ECO:0000256" key="4">
    <source>
        <dbReference type="ARBA" id="ARBA00022490"/>
    </source>
</evidence>
<dbReference type="Gene3D" id="1.10.10.350">
    <property type="match status" value="1"/>
</dbReference>
<dbReference type="SUPFAM" id="SSF52374">
    <property type="entry name" value="Nucleotidylyl transferase"/>
    <property type="match status" value="1"/>
</dbReference>
<gene>
    <name evidence="10 13" type="primary">gltX</name>
    <name evidence="13" type="ORF">Ark11_0180</name>
</gene>
<organism evidence="13 14">
    <name type="scientific">Candidatus Ichthyocystis hellenicum</name>
    <dbReference type="NCBI Taxonomy" id="1561003"/>
    <lineage>
        <taxon>Bacteria</taxon>
        <taxon>Pseudomonadati</taxon>
        <taxon>Pseudomonadota</taxon>
        <taxon>Betaproteobacteria</taxon>
        <taxon>Burkholderiales</taxon>
        <taxon>Candidatus Ichthyocystis</taxon>
    </lineage>
</organism>
<keyword evidence="4 10" id="KW-0963">Cytoplasm</keyword>
<dbReference type="EC" id="6.1.1.17" evidence="10"/>
<evidence type="ECO:0000256" key="8">
    <source>
        <dbReference type="ARBA" id="ARBA00022917"/>
    </source>
</evidence>
<dbReference type="GO" id="GO:0008270">
    <property type="term" value="F:zinc ion binding"/>
    <property type="evidence" value="ECO:0007669"/>
    <property type="project" value="InterPro"/>
</dbReference>
<dbReference type="PROSITE" id="PS00178">
    <property type="entry name" value="AA_TRNA_LIGASE_I"/>
    <property type="match status" value="1"/>
</dbReference>
<dbReference type="Pfam" id="PF00749">
    <property type="entry name" value="tRNA-synt_1c"/>
    <property type="match status" value="1"/>
</dbReference>
<keyword evidence="9 10" id="KW-0030">Aminoacyl-tRNA synthetase</keyword>
<protein>
    <recommendedName>
        <fullName evidence="10">Glutamate--tRNA ligase</fullName>
        <ecNumber evidence="10">6.1.1.17</ecNumber>
    </recommendedName>
    <alternativeName>
        <fullName evidence="10">Glutamyl-tRNA synthetase</fullName>
        <shortName evidence="10">GluRS</shortName>
    </alternativeName>
</protein>
<dbReference type="STRING" id="1561003.Ark11_0180"/>
<comment type="caution">
    <text evidence="10">Lacks conserved residue(s) required for the propagation of feature annotation.</text>
</comment>
<dbReference type="NCBIfam" id="TIGR00464">
    <property type="entry name" value="gltX_bact"/>
    <property type="match status" value="1"/>
</dbReference>
<keyword evidence="8 10" id="KW-0648">Protein biosynthesis</keyword>
<reference evidence="14" key="1">
    <citation type="submission" date="2015-11" db="EMBL/GenBank/DDBJ databases">
        <authorList>
            <person name="Seth-Smith H.M.B."/>
        </authorList>
    </citation>
    <scope>NUCLEOTIDE SEQUENCE [LARGE SCALE GENOMIC DNA]</scope>
    <source>
        <strain evidence="14">2013Ark11</strain>
    </source>
</reference>
<dbReference type="AlphaFoldDB" id="A0A0S4LZW8"/>
<dbReference type="OrthoDB" id="9807503at2"/>
<comment type="catalytic activity">
    <reaction evidence="10">
        <text>tRNA(Glu) + L-glutamate + ATP = L-glutamyl-tRNA(Glu) + AMP + diphosphate</text>
        <dbReference type="Rhea" id="RHEA:23540"/>
        <dbReference type="Rhea" id="RHEA-COMP:9663"/>
        <dbReference type="Rhea" id="RHEA-COMP:9680"/>
        <dbReference type="ChEBI" id="CHEBI:29985"/>
        <dbReference type="ChEBI" id="CHEBI:30616"/>
        <dbReference type="ChEBI" id="CHEBI:33019"/>
        <dbReference type="ChEBI" id="CHEBI:78442"/>
        <dbReference type="ChEBI" id="CHEBI:78520"/>
        <dbReference type="ChEBI" id="CHEBI:456215"/>
        <dbReference type="EC" id="6.1.1.17"/>
    </reaction>
</comment>
<dbReference type="PRINTS" id="PR00987">
    <property type="entry name" value="TRNASYNTHGLU"/>
</dbReference>
<dbReference type="EMBL" id="LN906597">
    <property type="protein sequence ID" value="CUT17038.1"/>
    <property type="molecule type" value="Genomic_DNA"/>
</dbReference>
<comment type="subunit">
    <text evidence="3 10">Monomer.</text>
</comment>
<dbReference type="FunFam" id="3.40.50.620:FF:000007">
    <property type="entry name" value="Glutamate--tRNA ligase"/>
    <property type="match status" value="1"/>
</dbReference>
<evidence type="ECO:0000256" key="3">
    <source>
        <dbReference type="ARBA" id="ARBA00011245"/>
    </source>
</evidence>
<dbReference type="InterPro" id="IPR000924">
    <property type="entry name" value="Glu/Gln-tRNA-synth"/>
</dbReference>
<dbReference type="GO" id="GO:0005524">
    <property type="term" value="F:ATP binding"/>
    <property type="evidence" value="ECO:0007669"/>
    <property type="project" value="UniProtKB-UniRule"/>
</dbReference>
<dbReference type="InterPro" id="IPR014729">
    <property type="entry name" value="Rossmann-like_a/b/a_fold"/>
</dbReference>
<dbReference type="PATRIC" id="fig|1561003.3.peg.179"/>
<evidence type="ECO:0000259" key="12">
    <source>
        <dbReference type="Pfam" id="PF19269"/>
    </source>
</evidence>
<comment type="function">
    <text evidence="10">Catalyzes the attachment of glutamate to tRNA(Glu) in a two-step reaction: glutamate is first activated by ATP to form Glu-AMP and then transferred to the acceptor end of tRNA(Glu).</text>
</comment>
<dbReference type="Pfam" id="PF19269">
    <property type="entry name" value="Anticodon_2"/>
    <property type="match status" value="1"/>
</dbReference>
<dbReference type="GO" id="GO:0005829">
    <property type="term" value="C:cytosol"/>
    <property type="evidence" value="ECO:0007669"/>
    <property type="project" value="TreeGrafter"/>
</dbReference>
<evidence type="ECO:0000313" key="14">
    <source>
        <dbReference type="Proteomes" id="UP000198651"/>
    </source>
</evidence>
<dbReference type="GO" id="GO:0000049">
    <property type="term" value="F:tRNA binding"/>
    <property type="evidence" value="ECO:0007669"/>
    <property type="project" value="InterPro"/>
</dbReference>
<dbReference type="GO" id="GO:0004818">
    <property type="term" value="F:glutamate-tRNA ligase activity"/>
    <property type="evidence" value="ECO:0007669"/>
    <property type="project" value="UniProtKB-UniRule"/>
</dbReference>
<comment type="subcellular location">
    <subcellularLocation>
        <location evidence="1 10">Cytoplasm</location>
    </subcellularLocation>
</comment>
<evidence type="ECO:0000256" key="2">
    <source>
        <dbReference type="ARBA" id="ARBA00007894"/>
    </source>
</evidence>
<dbReference type="PANTHER" id="PTHR43311:SF2">
    <property type="entry name" value="GLUTAMATE--TRNA LIGASE, MITOCHONDRIAL-RELATED"/>
    <property type="match status" value="1"/>
</dbReference>
<sequence length="464" mass="53491">MVRTRFAPSPTGLLHLGGIRTALYAWAFARHHKGKFILRIEDTDTSRSSAEATQVILNSLEWLEIDYDEGPYYQMKRLDRYKDVVATLLENGQAYHCYMTTEELDSLRDQQRQNNQKPRYDGRWRPENRAKLGLTVPTGYQPVIRFRNPDTSSVQWNDIIKGSISISNEELDDFVIVRQDGTPTYNFCVVVDDYDMEITHVIRGDDHINNTPKQINLLCALGAPIPQYAHLSTIRTKTGQKLSKRFGATSVLQYRDDGYLPAAIINYLSRLGWSHGDDEIFSREQFIEWFDLSHVSGVPAQFDPEKLMWLNKHYLHHTETPKLVDTIGMFLSRFNINTNDSININTLVEINKSRSQTIVDLAEQIACYYSPRPLEEDNLSIIHSKKTQDILLTLDKQLDSIPWQREELKELIKRIAQDSQLKLSDVAIPLRLCLLGTTQSASFEQVLNVLGRNISQQRIRKHLL</sequence>